<keyword evidence="3 5" id="KW-0378">Hydrolase</keyword>
<protein>
    <submittedName>
        <fullName evidence="5">Gamma-glutamyltranspeptidase/glutathione hydrolase</fullName>
        <ecNumber evidence="5">2.3.2.2</ecNumber>
        <ecNumber evidence="5">3.4.19.13</ecNumber>
    </submittedName>
</protein>
<comment type="similarity">
    <text evidence="1">Belongs to the gamma-glutamyltransferase family.</text>
</comment>
<dbReference type="EC" id="2.3.2.2" evidence="5"/>
<dbReference type="InterPro" id="IPR051792">
    <property type="entry name" value="GGT_bact"/>
</dbReference>
<dbReference type="Proteomes" id="UP000622552">
    <property type="component" value="Unassembled WGS sequence"/>
</dbReference>
<dbReference type="EMBL" id="JADOUF010000001">
    <property type="protein sequence ID" value="MBG6138776.1"/>
    <property type="molecule type" value="Genomic_DNA"/>
</dbReference>
<keyword evidence="5" id="KW-0012">Acyltransferase</keyword>
<sequence>MEASHRAAVAAGHPATAEVGAQILAAGGSAADAAVAAVLASCVGETILTGLGGGGFGTYYDAATGEVTCLDFFVAVPGLGSTTEPAPMTPINVMFGSVPIPYSAGASSVAVPGVPAGCGELHRRFGRLDWADVVKPSIELARAGVPLPHAQALSLISIAPAMLPGDGASIYAPTGRLLEGGDTLYHPGLATALAQLAEEGPALFYTGRIGKLIVDMVAAGGGVLTDADLASYQVLDLPVVSATFAGRTVRAREDLNRTIATLGALAATDPVSVARALAEPGPPSNGNTTNVSVVDADGNACVVTTTLGIGSGVWLPGLGVHLNSMLGEGELLTPGLPAGGRMASMMCPLVVTDDDGLVLAAGSAGASRIRTALVHTLIGVLVDGIALADAIARPRIHPAAGILHAEPGFPADALTALSAAGYQLRMWDTLDHYFGGVSAAGRGAAAGDPRRGGRGMTL</sequence>
<reference evidence="5" key="1">
    <citation type="submission" date="2020-11" db="EMBL/GenBank/DDBJ databases">
        <title>Sequencing the genomes of 1000 actinobacteria strains.</title>
        <authorList>
            <person name="Klenk H.-P."/>
        </authorList>
    </citation>
    <scope>NUCLEOTIDE SEQUENCE</scope>
    <source>
        <strain evidence="5">DSM 45356</strain>
    </source>
</reference>
<dbReference type="AlphaFoldDB" id="A0A8J7GIM6"/>
<evidence type="ECO:0000313" key="6">
    <source>
        <dbReference type="Proteomes" id="UP000622552"/>
    </source>
</evidence>
<keyword evidence="2 5" id="KW-0808">Transferase</keyword>
<keyword evidence="4" id="KW-0865">Zymogen</keyword>
<dbReference type="Pfam" id="PF01019">
    <property type="entry name" value="G_glu_transpept"/>
    <property type="match status" value="2"/>
</dbReference>
<dbReference type="Gene3D" id="3.60.20.40">
    <property type="match status" value="1"/>
</dbReference>
<dbReference type="EC" id="3.4.19.13" evidence="5"/>
<dbReference type="InterPro" id="IPR043137">
    <property type="entry name" value="GGT_ssub_C"/>
</dbReference>
<dbReference type="GO" id="GO:0036374">
    <property type="term" value="F:glutathione hydrolase activity"/>
    <property type="evidence" value="ECO:0007669"/>
    <property type="project" value="UniProtKB-EC"/>
</dbReference>
<evidence type="ECO:0000256" key="3">
    <source>
        <dbReference type="ARBA" id="ARBA00022801"/>
    </source>
</evidence>
<dbReference type="PRINTS" id="PR01210">
    <property type="entry name" value="GGTRANSPTASE"/>
</dbReference>
<proteinExistence type="inferred from homology"/>
<organism evidence="5 6">
    <name type="scientific">Longispora fulva</name>
    <dbReference type="NCBI Taxonomy" id="619741"/>
    <lineage>
        <taxon>Bacteria</taxon>
        <taxon>Bacillati</taxon>
        <taxon>Actinomycetota</taxon>
        <taxon>Actinomycetes</taxon>
        <taxon>Micromonosporales</taxon>
        <taxon>Micromonosporaceae</taxon>
        <taxon>Longispora</taxon>
    </lineage>
</organism>
<accession>A0A8J7GIM6</accession>
<dbReference type="PANTHER" id="PTHR43199:SF1">
    <property type="entry name" value="GLUTATHIONE HYDROLASE PROENZYME"/>
    <property type="match status" value="1"/>
</dbReference>
<evidence type="ECO:0000256" key="2">
    <source>
        <dbReference type="ARBA" id="ARBA00022679"/>
    </source>
</evidence>
<name>A0A8J7GIM6_9ACTN</name>
<dbReference type="SUPFAM" id="SSF56235">
    <property type="entry name" value="N-terminal nucleophile aminohydrolases (Ntn hydrolases)"/>
    <property type="match status" value="1"/>
</dbReference>
<gene>
    <name evidence="5" type="ORF">IW245_004970</name>
</gene>
<keyword evidence="6" id="KW-1185">Reference proteome</keyword>
<evidence type="ECO:0000313" key="5">
    <source>
        <dbReference type="EMBL" id="MBG6138776.1"/>
    </source>
</evidence>
<evidence type="ECO:0000256" key="1">
    <source>
        <dbReference type="ARBA" id="ARBA00009381"/>
    </source>
</evidence>
<dbReference type="RefSeq" id="WP_197005497.1">
    <property type="nucleotide sequence ID" value="NZ_BONS01000009.1"/>
</dbReference>
<comment type="caution">
    <text evidence="5">The sequence shown here is derived from an EMBL/GenBank/DDBJ whole genome shotgun (WGS) entry which is preliminary data.</text>
</comment>
<dbReference type="PANTHER" id="PTHR43199">
    <property type="entry name" value="GLUTATHIONE HYDROLASE"/>
    <property type="match status" value="1"/>
</dbReference>
<dbReference type="GO" id="GO:0103068">
    <property type="term" value="F:leukotriene C4 gamma-glutamyl transferase activity"/>
    <property type="evidence" value="ECO:0007669"/>
    <property type="project" value="UniProtKB-EC"/>
</dbReference>
<evidence type="ECO:0000256" key="4">
    <source>
        <dbReference type="ARBA" id="ARBA00023145"/>
    </source>
</evidence>
<dbReference type="InterPro" id="IPR029055">
    <property type="entry name" value="Ntn_hydrolases_N"/>
</dbReference>